<name>A0A3N0Y9Q8_ANAGA</name>
<dbReference type="Proteomes" id="UP000281406">
    <property type="component" value="Unassembled WGS sequence"/>
</dbReference>
<sequence>MKRSPATRRSRLELQEPRPWLGERFITPPELLERLRSRVQQALSRQPVDLDFLEFVCNNELISIQSFADQIHIGTDILQQLNHLLELVQAAVENNPAVSHLDTAVGLRGEPRLIIQRDQLHYLLEAQFSVPCIAQLLGVSQCTIFRRTEEYGLSVIGCYSTMTDSELDNTVRAIKTQVPNAGYRNVKGQLMAMGSRVQGERIKALMHRVDAAGVLSRLAQLGCIVRRSYSVRGPLALVHVDTNHKLISVKTPQSLEHTPLFKCMGYCRFEDCPINVTVEATDEVTLKAAVQFTGGDVCHSTTGLKRSQCVQIHMYSLHQKKNAIYANISLSVYPEVYRSQPDLGLLQVRSRTCALTRPQHSPEVSAEIESTRSSIVKASSTRKPVAQFLNKPSIPA</sequence>
<dbReference type="EMBL" id="RJVU01048958">
    <property type="protein sequence ID" value="ROL42985.1"/>
    <property type="molecule type" value="Genomic_DNA"/>
</dbReference>
<dbReference type="OrthoDB" id="2686689at2759"/>
<dbReference type="PANTHER" id="PTHR46791">
    <property type="entry name" value="EXPRESSED PROTEIN"/>
    <property type="match status" value="1"/>
</dbReference>
<comment type="caution">
    <text evidence="1">The sequence shown here is derived from an EMBL/GenBank/DDBJ whole genome shotgun (WGS) entry which is preliminary data.</text>
</comment>
<dbReference type="AlphaFoldDB" id="A0A3N0Y9Q8"/>
<reference evidence="1 2" key="1">
    <citation type="submission" date="2018-10" db="EMBL/GenBank/DDBJ databases">
        <title>Genome assembly for a Yunnan-Guizhou Plateau 3E fish, Anabarilius grahami (Regan), and its evolutionary and genetic applications.</title>
        <authorList>
            <person name="Jiang W."/>
        </authorList>
    </citation>
    <scope>NUCLEOTIDE SEQUENCE [LARGE SCALE GENOMIC DNA]</scope>
    <source>
        <strain evidence="1">AG-KIZ</strain>
        <tissue evidence="1">Muscle</tissue>
    </source>
</reference>
<keyword evidence="2" id="KW-1185">Reference proteome</keyword>
<protein>
    <submittedName>
        <fullName evidence="1">Uncharacterized protein</fullName>
    </submittedName>
</protein>
<evidence type="ECO:0000313" key="2">
    <source>
        <dbReference type="Proteomes" id="UP000281406"/>
    </source>
</evidence>
<accession>A0A3N0Y9Q8</accession>
<organism evidence="1 2">
    <name type="scientific">Anabarilius grahami</name>
    <name type="common">Kanglang fish</name>
    <name type="synonym">Barilius grahami</name>
    <dbReference type="NCBI Taxonomy" id="495550"/>
    <lineage>
        <taxon>Eukaryota</taxon>
        <taxon>Metazoa</taxon>
        <taxon>Chordata</taxon>
        <taxon>Craniata</taxon>
        <taxon>Vertebrata</taxon>
        <taxon>Euteleostomi</taxon>
        <taxon>Actinopterygii</taxon>
        <taxon>Neopterygii</taxon>
        <taxon>Teleostei</taxon>
        <taxon>Ostariophysi</taxon>
        <taxon>Cypriniformes</taxon>
        <taxon>Xenocyprididae</taxon>
        <taxon>Xenocypridinae</taxon>
        <taxon>Xenocypridinae incertae sedis</taxon>
        <taxon>Anabarilius</taxon>
    </lineage>
</organism>
<proteinExistence type="predicted"/>
<gene>
    <name evidence="1" type="ORF">DPX16_5538</name>
</gene>
<dbReference type="PANTHER" id="PTHR46791:SF11">
    <property type="entry name" value="INTEGRASE CATALYTIC DOMAIN-CONTAINING PROTEIN"/>
    <property type="match status" value="1"/>
</dbReference>
<evidence type="ECO:0000313" key="1">
    <source>
        <dbReference type="EMBL" id="ROL42985.1"/>
    </source>
</evidence>